<evidence type="ECO:0000313" key="2">
    <source>
        <dbReference type="Proteomes" id="UP000789901"/>
    </source>
</evidence>
<comment type="caution">
    <text evidence="1">The sequence shown here is derived from an EMBL/GenBank/DDBJ whole genome shotgun (WGS) entry which is preliminary data.</text>
</comment>
<gene>
    <name evidence="1" type="ORF">GMARGA_LOCUS45580</name>
</gene>
<feature type="non-terminal residue" evidence="1">
    <location>
        <position position="1"/>
    </location>
</feature>
<keyword evidence="2" id="KW-1185">Reference proteome</keyword>
<sequence>QTSWLLEPTEQEIKFAEQLYNDFKVSYETFGLHEELLNNPEFEEEFCQF</sequence>
<accession>A0ABN7XN90</accession>
<organism evidence="1 2">
    <name type="scientific">Gigaspora margarita</name>
    <dbReference type="NCBI Taxonomy" id="4874"/>
    <lineage>
        <taxon>Eukaryota</taxon>
        <taxon>Fungi</taxon>
        <taxon>Fungi incertae sedis</taxon>
        <taxon>Mucoromycota</taxon>
        <taxon>Glomeromycotina</taxon>
        <taxon>Glomeromycetes</taxon>
        <taxon>Diversisporales</taxon>
        <taxon>Gigasporaceae</taxon>
        <taxon>Gigaspora</taxon>
    </lineage>
</organism>
<protein>
    <submittedName>
        <fullName evidence="1">36992_t:CDS:1</fullName>
    </submittedName>
</protein>
<proteinExistence type="predicted"/>
<name>A0ABN7XN90_GIGMA</name>
<evidence type="ECO:0000313" key="1">
    <source>
        <dbReference type="EMBL" id="CAG8856759.1"/>
    </source>
</evidence>
<reference evidence="1 2" key="1">
    <citation type="submission" date="2021-06" db="EMBL/GenBank/DDBJ databases">
        <authorList>
            <person name="Kallberg Y."/>
            <person name="Tangrot J."/>
            <person name="Rosling A."/>
        </authorList>
    </citation>
    <scope>NUCLEOTIDE SEQUENCE [LARGE SCALE GENOMIC DNA]</scope>
    <source>
        <strain evidence="1 2">120-4 pot B 10/14</strain>
    </source>
</reference>
<dbReference type="EMBL" id="CAJVQB010163573">
    <property type="protein sequence ID" value="CAG8856759.1"/>
    <property type="molecule type" value="Genomic_DNA"/>
</dbReference>
<feature type="non-terminal residue" evidence="1">
    <location>
        <position position="49"/>
    </location>
</feature>
<dbReference type="Proteomes" id="UP000789901">
    <property type="component" value="Unassembled WGS sequence"/>
</dbReference>